<evidence type="ECO:0000256" key="1">
    <source>
        <dbReference type="SAM" id="Phobius"/>
    </source>
</evidence>
<sequence length="76" mass="8209">MPSIPDIIAVVTLFGGIFGLWYGNRAGKAAPTPAPAPHDDAKLDRVVEMLIVLKAEVRGNTRALDRVEEAVGDLRR</sequence>
<accession>A0A7W6CXA3</accession>
<keyword evidence="1" id="KW-0472">Membrane</keyword>
<protein>
    <submittedName>
        <fullName evidence="2">Uncharacterized protein</fullName>
    </submittedName>
</protein>
<organism evidence="2 3">
    <name type="scientific">Hansschlegelia beijingensis</name>
    <dbReference type="NCBI Taxonomy" id="1133344"/>
    <lineage>
        <taxon>Bacteria</taxon>
        <taxon>Pseudomonadati</taxon>
        <taxon>Pseudomonadota</taxon>
        <taxon>Alphaproteobacteria</taxon>
        <taxon>Hyphomicrobiales</taxon>
        <taxon>Methylopilaceae</taxon>
        <taxon>Hansschlegelia</taxon>
    </lineage>
</organism>
<reference evidence="2 3" key="1">
    <citation type="submission" date="2020-08" db="EMBL/GenBank/DDBJ databases">
        <title>Genomic Encyclopedia of Type Strains, Phase IV (KMG-IV): sequencing the most valuable type-strain genomes for metagenomic binning, comparative biology and taxonomic classification.</title>
        <authorList>
            <person name="Goeker M."/>
        </authorList>
    </citation>
    <scope>NUCLEOTIDE SEQUENCE [LARGE SCALE GENOMIC DNA]</scope>
    <source>
        <strain evidence="2 3">DSM 25481</strain>
    </source>
</reference>
<comment type="caution">
    <text evidence="2">The sequence shown here is derived from an EMBL/GenBank/DDBJ whole genome shotgun (WGS) entry which is preliminary data.</text>
</comment>
<gene>
    <name evidence="2" type="ORF">GGR24_001458</name>
</gene>
<dbReference type="Proteomes" id="UP000528964">
    <property type="component" value="Unassembled WGS sequence"/>
</dbReference>
<name>A0A7W6CXA3_9HYPH</name>
<evidence type="ECO:0000313" key="3">
    <source>
        <dbReference type="Proteomes" id="UP000528964"/>
    </source>
</evidence>
<keyword evidence="1" id="KW-0812">Transmembrane</keyword>
<keyword evidence="3" id="KW-1185">Reference proteome</keyword>
<dbReference type="RefSeq" id="WP_183394683.1">
    <property type="nucleotide sequence ID" value="NZ_JACIDR010000002.1"/>
</dbReference>
<dbReference type="AlphaFoldDB" id="A0A7W6CXA3"/>
<evidence type="ECO:0000313" key="2">
    <source>
        <dbReference type="EMBL" id="MBB3972801.1"/>
    </source>
</evidence>
<proteinExistence type="predicted"/>
<keyword evidence="1" id="KW-1133">Transmembrane helix</keyword>
<feature type="transmembrane region" description="Helical" evidence="1">
    <location>
        <begin position="6"/>
        <end position="23"/>
    </location>
</feature>
<dbReference type="EMBL" id="JACIDR010000002">
    <property type="protein sequence ID" value="MBB3972801.1"/>
    <property type="molecule type" value="Genomic_DNA"/>
</dbReference>